<dbReference type="PANTHER" id="PTHR40590:SF1">
    <property type="entry name" value="CYTOPLASMIC PROTEIN"/>
    <property type="match status" value="1"/>
</dbReference>
<evidence type="ECO:0000313" key="1">
    <source>
        <dbReference type="EMBL" id="QLI80954.1"/>
    </source>
</evidence>
<sequence>MKRIAVVLGVILALVLACSAFFYKELVFYFTPIKPVAEVATPILWKVSKAGVPDSWLLGTMHAADRRSALLLPRFEPYLQQARIVFTEHKLFSAEDQVFRDFLFSGKGGVRPALGDLYPQLLSKINKAYLPANVIESMDVPQALMALEMRQPAADVGATSLDEQIASFALLHNKAYAGLERMQDKITPLTEIPPAQQLEALKLMITHSEQFDQSYREIVEGYYARSIPAKAIDHSYPATITPELKIALQKWDTAMLDKRNQIYLNSLAAHLSQGACFIAVGFKHLSGPQGLVNLLRAQGYSLTPLY</sequence>
<dbReference type="RefSeq" id="WP_180308086.1">
    <property type="nucleotide sequence ID" value="NZ_CP058952.1"/>
</dbReference>
<dbReference type="InterPro" id="IPR047111">
    <property type="entry name" value="YbaP-like"/>
</dbReference>
<dbReference type="Proteomes" id="UP000510822">
    <property type="component" value="Chromosome"/>
</dbReference>
<dbReference type="PROSITE" id="PS51257">
    <property type="entry name" value="PROKAR_LIPOPROTEIN"/>
    <property type="match status" value="1"/>
</dbReference>
<dbReference type="PANTHER" id="PTHR40590">
    <property type="entry name" value="CYTOPLASMIC PROTEIN-RELATED"/>
    <property type="match status" value="1"/>
</dbReference>
<gene>
    <name evidence="1" type="ORF">HZU75_05125</name>
</gene>
<dbReference type="Pfam" id="PF01963">
    <property type="entry name" value="TraB_PrgY_gumN"/>
    <property type="match status" value="1"/>
</dbReference>
<dbReference type="InterPro" id="IPR002816">
    <property type="entry name" value="TraB/PrgY/GumN_fam"/>
</dbReference>
<reference evidence="1 2" key="1">
    <citation type="journal article" date="2016" name="Int. J. Syst. Evol. Microbiol.">
        <title>Chitinibacter fontanus sp. nov., isolated from a spring.</title>
        <authorList>
            <person name="Sheu S.Y."/>
            <person name="Li Y.S."/>
            <person name="Young C.C."/>
            <person name="Chen W.M."/>
        </authorList>
    </citation>
    <scope>NUCLEOTIDE SEQUENCE [LARGE SCALE GENOMIC DNA]</scope>
    <source>
        <strain evidence="1 2">STM-7</strain>
    </source>
</reference>
<dbReference type="AlphaFoldDB" id="A0A7D5V8Z5"/>
<dbReference type="KEGG" id="cfon:HZU75_05125"/>
<dbReference type="EMBL" id="CP058952">
    <property type="protein sequence ID" value="QLI80954.1"/>
    <property type="molecule type" value="Genomic_DNA"/>
</dbReference>
<proteinExistence type="predicted"/>
<dbReference type="CDD" id="cd14789">
    <property type="entry name" value="Tiki"/>
    <property type="match status" value="1"/>
</dbReference>
<protein>
    <submittedName>
        <fullName evidence="1">TraB/GumN family protein</fullName>
    </submittedName>
</protein>
<accession>A0A7D5V8Z5</accession>
<name>A0A7D5V8Z5_9NEIS</name>
<keyword evidence="2" id="KW-1185">Reference proteome</keyword>
<organism evidence="1 2">
    <name type="scientific">Chitinibacter fontanus</name>
    <dbReference type="NCBI Taxonomy" id="1737446"/>
    <lineage>
        <taxon>Bacteria</taxon>
        <taxon>Pseudomonadati</taxon>
        <taxon>Pseudomonadota</taxon>
        <taxon>Betaproteobacteria</taxon>
        <taxon>Neisseriales</taxon>
        <taxon>Chitinibacteraceae</taxon>
        <taxon>Chitinibacter</taxon>
    </lineage>
</organism>
<evidence type="ECO:0000313" key="2">
    <source>
        <dbReference type="Proteomes" id="UP000510822"/>
    </source>
</evidence>